<accession>A0ACB8DDX8</accession>
<name>A0ACB8DDX8_DERSI</name>
<gene>
    <name evidence="1" type="ORF">HPB49_015287</name>
</gene>
<protein>
    <submittedName>
        <fullName evidence="1">Uncharacterized protein</fullName>
    </submittedName>
</protein>
<organism evidence="1 2">
    <name type="scientific">Dermacentor silvarum</name>
    <name type="common">Tick</name>
    <dbReference type="NCBI Taxonomy" id="543639"/>
    <lineage>
        <taxon>Eukaryota</taxon>
        <taxon>Metazoa</taxon>
        <taxon>Ecdysozoa</taxon>
        <taxon>Arthropoda</taxon>
        <taxon>Chelicerata</taxon>
        <taxon>Arachnida</taxon>
        <taxon>Acari</taxon>
        <taxon>Parasitiformes</taxon>
        <taxon>Ixodida</taxon>
        <taxon>Ixodoidea</taxon>
        <taxon>Ixodidae</taxon>
        <taxon>Rhipicephalinae</taxon>
        <taxon>Dermacentor</taxon>
    </lineage>
</organism>
<evidence type="ECO:0000313" key="2">
    <source>
        <dbReference type="Proteomes" id="UP000821865"/>
    </source>
</evidence>
<sequence length="618" mass="71324">MGERQDSLDGWVAIRENLFDPVDVPMHSSSRFIVAFNRVECQFAVSYSEGERHACDRDNCAARAALLSSDALRDIHRQLLLMCPALENAFPLSISQTKGSRSFLGFFSTKNGVLETLDPSVEDKVCRGLEYYFKQALDATGKRLLFAVVFGEEDYLTDYEEDVQELRLRGLERTLERSYGDLIEILSLRSRSETMLELSTVYALEDQVVANISIALAELYNFQLGPFLELRELAAERSRASRLRADDGRLGPRVRAEATKELEEWEARAQSANEATQHLYQEYYRRTVELVSGQRNRMLEDQSKFGRSTFELHGMQRLQKLEVFVCQERLKLLGAIKSTRELQHGKITQMLEQQALRGQCTLLEMEEEVYSSQLGIYDVSLEMLKEEEDMLRRQKDILDRAWQEELDEGIFYDAVEERDQFEDELEMEGSGPMSRRDRLKLRLNRLYRKRAILRNKRKACIAEHQKKVKRKEEKKNRIKQHHAVQMKREEIHKVLDMNRERIDSERKKTLERLREYKKPAVSNIIPLTALKKPGPKQDPPKPNQGEPNKTINLSEILAARTKLRKAAVSTDDDKNKNSATGSQSKDFNAVLKAALTKINIASHGPDISDHESENSDFE</sequence>
<proteinExistence type="predicted"/>
<keyword evidence="2" id="KW-1185">Reference proteome</keyword>
<reference evidence="1" key="1">
    <citation type="submission" date="2020-05" db="EMBL/GenBank/DDBJ databases">
        <title>Large-scale comparative analyses of tick genomes elucidate their genetic diversity and vector capacities.</title>
        <authorList>
            <person name="Jia N."/>
            <person name="Wang J."/>
            <person name="Shi W."/>
            <person name="Du L."/>
            <person name="Sun Y."/>
            <person name="Zhan W."/>
            <person name="Jiang J."/>
            <person name="Wang Q."/>
            <person name="Zhang B."/>
            <person name="Ji P."/>
            <person name="Sakyi L.B."/>
            <person name="Cui X."/>
            <person name="Yuan T."/>
            <person name="Jiang B."/>
            <person name="Yang W."/>
            <person name="Lam T.T.-Y."/>
            <person name="Chang Q."/>
            <person name="Ding S."/>
            <person name="Wang X."/>
            <person name="Zhu J."/>
            <person name="Ruan X."/>
            <person name="Zhao L."/>
            <person name="Wei J."/>
            <person name="Que T."/>
            <person name="Du C."/>
            <person name="Cheng J."/>
            <person name="Dai P."/>
            <person name="Han X."/>
            <person name="Huang E."/>
            <person name="Gao Y."/>
            <person name="Liu J."/>
            <person name="Shao H."/>
            <person name="Ye R."/>
            <person name="Li L."/>
            <person name="Wei W."/>
            <person name="Wang X."/>
            <person name="Wang C."/>
            <person name="Yang T."/>
            <person name="Huo Q."/>
            <person name="Li W."/>
            <person name="Guo W."/>
            <person name="Chen H."/>
            <person name="Zhou L."/>
            <person name="Ni X."/>
            <person name="Tian J."/>
            <person name="Zhou Y."/>
            <person name="Sheng Y."/>
            <person name="Liu T."/>
            <person name="Pan Y."/>
            <person name="Xia L."/>
            <person name="Li J."/>
            <person name="Zhao F."/>
            <person name="Cao W."/>
        </authorList>
    </citation>
    <scope>NUCLEOTIDE SEQUENCE</scope>
    <source>
        <strain evidence="1">Dsil-2018</strain>
    </source>
</reference>
<evidence type="ECO:0000313" key="1">
    <source>
        <dbReference type="EMBL" id="KAH7966321.1"/>
    </source>
</evidence>
<dbReference type="Proteomes" id="UP000821865">
    <property type="component" value="Chromosome 2"/>
</dbReference>
<dbReference type="EMBL" id="CM023471">
    <property type="protein sequence ID" value="KAH7966321.1"/>
    <property type="molecule type" value="Genomic_DNA"/>
</dbReference>
<comment type="caution">
    <text evidence="1">The sequence shown here is derived from an EMBL/GenBank/DDBJ whole genome shotgun (WGS) entry which is preliminary data.</text>
</comment>